<protein>
    <recommendedName>
        <fullName evidence="3">Cytidyltransferase-like domain-containing protein</fullName>
    </recommendedName>
</protein>
<dbReference type="EMBL" id="BQXS01011049">
    <property type="protein sequence ID" value="GKT35715.1"/>
    <property type="molecule type" value="Genomic_DNA"/>
</dbReference>
<accession>A0ABQ5KTC2</accession>
<dbReference type="InterPro" id="IPR014729">
    <property type="entry name" value="Rossmann-like_a/b/a_fold"/>
</dbReference>
<reference evidence="1" key="1">
    <citation type="submission" date="2022-03" db="EMBL/GenBank/DDBJ databases">
        <title>Draft genome sequence of Aduncisulcus paluster, a free-living microaerophilic Fornicata.</title>
        <authorList>
            <person name="Yuyama I."/>
            <person name="Kume K."/>
            <person name="Tamura T."/>
            <person name="Inagaki Y."/>
            <person name="Hashimoto T."/>
        </authorList>
    </citation>
    <scope>NUCLEOTIDE SEQUENCE</scope>
    <source>
        <strain evidence="1">NY0171</strain>
    </source>
</reference>
<dbReference type="Proteomes" id="UP001057375">
    <property type="component" value="Unassembled WGS sequence"/>
</dbReference>
<dbReference type="PANTHER" id="PTHR31285">
    <property type="entry name" value="NICOTINAMIDE MONONUCLEOTIDE ADENYLYLTRANSFERASE"/>
    <property type="match status" value="1"/>
</dbReference>
<comment type="caution">
    <text evidence="1">The sequence shown here is derived from an EMBL/GenBank/DDBJ whole genome shotgun (WGS) entry which is preliminary data.</text>
</comment>
<gene>
    <name evidence="1" type="ORF">ADUPG1_008817</name>
</gene>
<evidence type="ECO:0000313" key="2">
    <source>
        <dbReference type="Proteomes" id="UP001057375"/>
    </source>
</evidence>
<sequence length="597" mass="66801">MDEFIEFADDKWQTKSLKVPKTCAEKEIWMLVELIQRANFRLSLVMTGLGSQTSSLLLQHAGASRIIDDIYIPYSVSSCNEYIGHEIPGKAVSVTRAESLALICLQKGITHSLKEPCHSIFTCISVGVTGSLSTARVRRGLNHMYISSSSPLLKTISLHIIIKKEEDGGLPLSRSEQETISSFFILNFIALCCGVSSDFFLDPFQAIDHPLLKDLKDLNKLDPIDSPVHKIEWLSEQKPVGVRVFDGFETLAKTKPGEKIDLSTKMAKLCAISSPLAISMKSFSFFIPLHNPAYFSSEHPKSIFSEHLRASFFDKLDCDCSLSSPPFLTCTPSPLSLTAVLSGSFRPFHAGHATLLISGIVALLMHNRDLIVSTYRKEASLKHQGKGHSIPPKHEEEPCLNVNMVFELNVVNADKGVRMDGIELNSKTRRILGWLGRHYKEFEKSIVNWVIKSSASLDHKDVSTDEAKGIHSAFVDILTHRFKLLPYVALTPTATFLEKSLIFPQNSYFILGNDTITRVFDPVYYGGDEGLEMCEEAFRDRGIQFVAMGRCDTDGKWHHGLEGVHEKIHDICIEDDSFRYDISSTTIRGSENWYYVG</sequence>
<evidence type="ECO:0000313" key="1">
    <source>
        <dbReference type="EMBL" id="GKT35715.1"/>
    </source>
</evidence>
<proteinExistence type="predicted"/>
<dbReference type="PANTHER" id="PTHR31285:SF0">
    <property type="entry name" value="NICOTINAMIDE MONONUCLEOTIDE ADENYLYLTRANSFERASE"/>
    <property type="match status" value="1"/>
</dbReference>
<evidence type="ECO:0008006" key="3">
    <source>
        <dbReference type="Google" id="ProtNLM"/>
    </source>
</evidence>
<name>A0ABQ5KTC2_9EUKA</name>
<organism evidence="1 2">
    <name type="scientific">Aduncisulcus paluster</name>
    <dbReference type="NCBI Taxonomy" id="2918883"/>
    <lineage>
        <taxon>Eukaryota</taxon>
        <taxon>Metamonada</taxon>
        <taxon>Carpediemonas-like organisms</taxon>
        <taxon>Aduncisulcus</taxon>
    </lineage>
</organism>
<dbReference type="Gene3D" id="3.40.50.620">
    <property type="entry name" value="HUPs"/>
    <property type="match status" value="1"/>
</dbReference>
<keyword evidence="2" id="KW-1185">Reference proteome</keyword>